<dbReference type="GO" id="GO:0035861">
    <property type="term" value="C:site of double-strand break"/>
    <property type="evidence" value="ECO:0007669"/>
    <property type="project" value="TreeGrafter"/>
</dbReference>
<dbReference type="GO" id="GO:0031297">
    <property type="term" value="P:replication fork processing"/>
    <property type="evidence" value="ECO:0007669"/>
    <property type="project" value="TreeGrafter"/>
</dbReference>
<evidence type="ECO:0000313" key="1">
    <source>
        <dbReference type="EMBL" id="GBM52998.1"/>
    </source>
</evidence>
<dbReference type="GO" id="GO:0006303">
    <property type="term" value="P:double-strand break repair via nonhomologous end joining"/>
    <property type="evidence" value="ECO:0007669"/>
    <property type="project" value="TreeGrafter"/>
</dbReference>
<dbReference type="AlphaFoldDB" id="A0A4Y2GKI7"/>
<gene>
    <name evidence="1" type="ORF">AVEN_111340_1</name>
</gene>
<dbReference type="GO" id="GO:0003697">
    <property type="term" value="F:single-stranded DNA binding"/>
    <property type="evidence" value="ECO:0007669"/>
    <property type="project" value="TreeGrafter"/>
</dbReference>
<sequence length="186" mass="21331">MPTAVISVVVSLSTNGFLHSKAENWIYTLCNLFVENVLFSASKKCLKWSYHVQIKTGNFDIEYEPRFGRLIEVDCEQLKQINGQGRNVSTLTIVLELDVYQKTIVNALKRINLAFKFNRWVPHELAAKDKRKRKAACLVVLRDKRKEKILDRIVTVMKTWCTTTIQAVKEGGQHLGNQQARLQDAP</sequence>
<dbReference type="GO" id="GO:0044547">
    <property type="term" value="F:DNA topoisomerase binding"/>
    <property type="evidence" value="ECO:0007669"/>
    <property type="project" value="TreeGrafter"/>
</dbReference>
<dbReference type="PANTHER" id="PTHR46060">
    <property type="entry name" value="MARINER MOS1 TRANSPOSASE-LIKE PROTEIN"/>
    <property type="match status" value="1"/>
</dbReference>
<proteinExistence type="predicted"/>
<name>A0A4Y2GKI7_ARAVE</name>
<dbReference type="InterPro" id="IPR036397">
    <property type="entry name" value="RNaseH_sf"/>
</dbReference>
<organism evidence="1 2">
    <name type="scientific">Araneus ventricosus</name>
    <name type="common">Orbweaver spider</name>
    <name type="synonym">Epeira ventricosa</name>
    <dbReference type="NCBI Taxonomy" id="182803"/>
    <lineage>
        <taxon>Eukaryota</taxon>
        <taxon>Metazoa</taxon>
        <taxon>Ecdysozoa</taxon>
        <taxon>Arthropoda</taxon>
        <taxon>Chelicerata</taxon>
        <taxon>Arachnida</taxon>
        <taxon>Araneae</taxon>
        <taxon>Araneomorphae</taxon>
        <taxon>Entelegynae</taxon>
        <taxon>Araneoidea</taxon>
        <taxon>Araneidae</taxon>
        <taxon>Araneus</taxon>
    </lineage>
</organism>
<protein>
    <recommendedName>
        <fullName evidence="3">Histone-lysine N-methyltransferase SETMAR</fullName>
    </recommendedName>
</protein>
<comment type="caution">
    <text evidence="1">The sequence shown here is derived from an EMBL/GenBank/DDBJ whole genome shotgun (WGS) entry which is preliminary data.</text>
</comment>
<keyword evidence="2" id="KW-1185">Reference proteome</keyword>
<dbReference type="GO" id="GO:0015074">
    <property type="term" value="P:DNA integration"/>
    <property type="evidence" value="ECO:0007669"/>
    <property type="project" value="TreeGrafter"/>
</dbReference>
<reference evidence="1 2" key="1">
    <citation type="journal article" date="2019" name="Sci. Rep.">
        <title>Orb-weaving spider Araneus ventricosus genome elucidates the spidroin gene catalogue.</title>
        <authorList>
            <person name="Kono N."/>
            <person name="Nakamura H."/>
            <person name="Ohtoshi R."/>
            <person name="Moran D.A.P."/>
            <person name="Shinohara A."/>
            <person name="Yoshida Y."/>
            <person name="Fujiwara M."/>
            <person name="Mori M."/>
            <person name="Tomita M."/>
            <person name="Arakawa K."/>
        </authorList>
    </citation>
    <scope>NUCLEOTIDE SEQUENCE [LARGE SCALE GENOMIC DNA]</scope>
</reference>
<accession>A0A4Y2GKI7</accession>
<evidence type="ECO:0000313" key="2">
    <source>
        <dbReference type="Proteomes" id="UP000499080"/>
    </source>
</evidence>
<dbReference type="PANTHER" id="PTHR46060:SF2">
    <property type="entry name" value="HISTONE-LYSINE N-METHYLTRANSFERASE SETMAR"/>
    <property type="match status" value="1"/>
</dbReference>
<dbReference type="GO" id="GO:0005634">
    <property type="term" value="C:nucleus"/>
    <property type="evidence" value="ECO:0007669"/>
    <property type="project" value="TreeGrafter"/>
</dbReference>
<dbReference type="GO" id="GO:0046975">
    <property type="term" value="F:histone H3K36 methyltransferase activity"/>
    <property type="evidence" value="ECO:0007669"/>
    <property type="project" value="TreeGrafter"/>
</dbReference>
<evidence type="ECO:0008006" key="3">
    <source>
        <dbReference type="Google" id="ProtNLM"/>
    </source>
</evidence>
<dbReference type="EMBL" id="BGPR01001401">
    <property type="protein sequence ID" value="GBM52998.1"/>
    <property type="molecule type" value="Genomic_DNA"/>
</dbReference>
<dbReference type="GO" id="GO:0042800">
    <property type="term" value="F:histone H3K4 methyltransferase activity"/>
    <property type="evidence" value="ECO:0007669"/>
    <property type="project" value="TreeGrafter"/>
</dbReference>
<dbReference type="OrthoDB" id="616263at2759"/>
<dbReference type="InterPro" id="IPR052709">
    <property type="entry name" value="Transposase-MT_Hybrid"/>
</dbReference>
<dbReference type="GO" id="GO:0003690">
    <property type="term" value="F:double-stranded DNA binding"/>
    <property type="evidence" value="ECO:0007669"/>
    <property type="project" value="TreeGrafter"/>
</dbReference>
<dbReference type="Gene3D" id="3.30.420.10">
    <property type="entry name" value="Ribonuclease H-like superfamily/Ribonuclease H"/>
    <property type="match status" value="1"/>
</dbReference>
<dbReference type="GO" id="GO:0000014">
    <property type="term" value="F:single-stranded DNA endodeoxyribonuclease activity"/>
    <property type="evidence" value="ECO:0007669"/>
    <property type="project" value="TreeGrafter"/>
</dbReference>
<dbReference type="GO" id="GO:0044774">
    <property type="term" value="P:mitotic DNA integrity checkpoint signaling"/>
    <property type="evidence" value="ECO:0007669"/>
    <property type="project" value="TreeGrafter"/>
</dbReference>
<dbReference type="GO" id="GO:0000729">
    <property type="term" value="P:DNA double-strand break processing"/>
    <property type="evidence" value="ECO:0007669"/>
    <property type="project" value="TreeGrafter"/>
</dbReference>
<dbReference type="Proteomes" id="UP000499080">
    <property type="component" value="Unassembled WGS sequence"/>
</dbReference>
<dbReference type="GO" id="GO:0000793">
    <property type="term" value="C:condensed chromosome"/>
    <property type="evidence" value="ECO:0007669"/>
    <property type="project" value="TreeGrafter"/>
</dbReference>